<gene>
    <name evidence="2" type="ORF">AVDCRST_MAG89-4270</name>
</gene>
<sequence>MRAGGWIRVSVRRRGASWIRRPRSRHPRANRMPFAAGAGPGGRTVRPAVSLVPTPVRGDIGRSSR</sequence>
<reference evidence="2" key="1">
    <citation type="submission" date="2020-02" db="EMBL/GenBank/DDBJ databases">
        <authorList>
            <person name="Meier V. D."/>
        </authorList>
    </citation>
    <scope>NUCLEOTIDE SEQUENCE</scope>
    <source>
        <strain evidence="2">AVDCRST_MAG89</strain>
    </source>
</reference>
<evidence type="ECO:0000313" key="2">
    <source>
        <dbReference type="EMBL" id="CAA9367884.1"/>
    </source>
</evidence>
<evidence type="ECO:0000256" key="1">
    <source>
        <dbReference type="SAM" id="MobiDB-lite"/>
    </source>
</evidence>
<accession>A0A6J4MSW9</accession>
<proteinExistence type="predicted"/>
<feature type="region of interest" description="Disordered" evidence="1">
    <location>
        <begin position="21"/>
        <end position="65"/>
    </location>
</feature>
<protein>
    <submittedName>
        <fullName evidence="2">Uncharacterized protein</fullName>
    </submittedName>
</protein>
<name>A0A6J4MSW9_9BACT</name>
<dbReference type="AlphaFoldDB" id="A0A6J4MSW9"/>
<dbReference type="EMBL" id="CADCTV010000893">
    <property type="protein sequence ID" value="CAA9367884.1"/>
    <property type="molecule type" value="Genomic_DNA"/>
</dbReference>
<organism evidence="2">
    <name type="scientific">uncultured Gemmatimonadota bacterium</name>
    <dbReference type="NCBI Taxonomy" id="203437"/>
    <lineage>
        <taxon>Bacteria</taxon>
        <taxon>Pseudomonadati</taxon>
        <taxon>Gemmatimonadota</taxon>
        <taxon>environmental samples</taxon>
    </lineage>
</organism>